<proteinExistence type="inferred from homology"/>
<dbReference type="Pfam" id="PF01643">
    <property type="entry name" value="Acyl-ACP_TE"/>
    <property type="match status" value="1"/>
</dbReference>
<reference evidence="11" key="1">
    <citation type="journal article" date="2019" name="Int. J. Syst. Evol. Microbiol.">
        <title>The Global Catalogue of Microorganisms (GCM) 10K type strain sequencing project: providing services to taxonomists for standard genome sequencing and annotation.</title>
        <authorList>
            <consortium name="The Broad Institute Genomics Platform"/>
            <consortium name="The Broad Institute Genome Sequencing Center for Infectious Disease"/>
            <person name="Wu L."/>
            <person name="Ma J."/>
        </authorList>
    </citation>
    <scope>NUCLEOTIDE SEQUENCE [LARGE SCALE GENOMIC DNA]</scope>
    <source>
        <strain evidence="11">TISTR 932</strain>
    </source>
</reference>
<protein>
    <submittedName>
        <fullName evidence="10">Acyl-ACP thioesterase domain-containing protein</fullName>
    </submittedName>
</protein>
<dbReference type="PANTHER" id="PTHR31727:SF6">
    <property type="entry name" value="OLEOYL-ACYL CARRIER PROTEIN THIOESTERASE 1, CHLOROPLASTIC"/>
    <property type="match status" value="1"/>
</dbReference>
<keyword evidence="2" id="KW-0444">Lipid biosynthesis</keyword>
<evidence type="ECO:0000313" key="10">
    <source>
        <dbReference type="EMBL" id="MFD2728459.1"/>
    </source>
</evidence>
<sequence>MAKEFSRQHEVVYYECDVNGHMTIPTMIRLAIHVSETQSEELNRGADFVHQFGVTWILTNYHIRLTALPRVCEQITITTKAEEYNKYFCYRTFWIRNEAGEELVKIQAVFALMKIETRKLSRVTEEIIAPFESQKITQIKRFGQLEKIEAGESLPYRVRFNDIDSNHHVNNAVYFDWLLDVLGYDFLTTYVPKTITIRYDREVEYGNEIASVVEKVYGKADQLHTRHAILLDDQMCCEALIEWGKLSE</sequence>
<comment type="caution">
    <text evidence="10">The sequence shown here is derived from an EMBL/GenBank/DDBJ whole genome shotgun (WGS) entry which is preliminary data.</text>
</comment>
<evidence type="ECO:0000256" key="1">
    <source>
        <dbReference type="ARBA" id="ARBA00006500"/>
    </source>
</evidence>
<evidence type="ECO:0000256" key="6">
    <source>
        <dbReference type="ARBA" id="ARBA00023098"/>
    </source>
</evidence>
<dbReference type="RefSeq" id="WP_379979882.1">
    <property type="nucleotide sequence ID" value="NZ_JBHUMO010000019.1"/>
</dbReference>
<keyword evidence="6" id="KW-0443">Lipid metabolism</keyword>
<dbReference type="InterPro" id="IPR002864">
    <property type="entry name" value="Acyl-ACP_thioesterase_NHD"/>
</dbReference>
<dbReference type="SUPFAM" id="SSF54637">
    <property type="entry name" value="Thioesterase/thiol ester dehydrase-isomerase"/>
    <property type="match status" value="2"/>
</dbReference>
<dbReference type="CDD" id="cd00586">
    <property type="entry name" value="4HBT"/>
    <property type="match status" value="2"/>
</dbReference>
<evidence type="ECO:0000256" key="3">
    <source>
        <dbReference type="ARBA" id="ARBA00022801"/>
    </source>
</evidence>
<keyword evidence="11" id="KW-1185">Reference proteome</keyword>
<keyword evidence="5" id="KW-0809">Transit peptide</keyword>
<organism evidence="10 11">
    <name type="scientific">Enterococcus camelliae</name>
    <dbReference type="NCBI Taxonomy" id="453959"/>
    <lineage>
        <taxon>Bacteria</taxon>
        <taxon>Bacillati</taxon>
        <taxon>Bacillota</taxon>
        <taxon>Bacilli</taxon>
        <taxon>Lactobacillales</taxon>
        <taxon>Enterococcaceae</taxon>
        <taxon>Enterococcus</taxon>
    </lineage>
</organism>
<evidence type="ECO:0000256" key="7">
    <source>
        <dbReference type="ARBA" id="ARBA00023160"/>
    </source>
</evidence>
<gene>
    <name evidence="10" type="ORF">ACFSR0_03280</name>
</gene>
<dbReference type="Proteomes" id="UP001597427">
    <property type="component" value="Unassembled WGS sequence"/>
</dbReference>
<dbReference type="InterPro" id="IPR029069">
    <property type="entry name" value="HotDog_dom_sf"/>
</dbReference>
<evidence type="ECO:0000259" key="8">
    <source>
        <dbReference type="Pfam" id="PF01643"/>
    </source>
</evidence>
<dbReference type="EMBL" id="JBHUMO010000019">
    <property type="protein sequence ID" value="MFD2728459.1"/>
    <property type="molecule type" value="Genomic_DNA"/>
</dbReference>
<keyword evidence="7" id="KW-0275">Fatty acid biosynthesis</keyword>
<evidence type="ECO:0000256" key="5">
    <source>
        <dbReference type="ARBA" id="ARBA00022946"/>
    </source>
</evidence>
<feature type="domain" description="Acyl-ACP thioesterase N-terminal hotdog" evidence="8">
    <location>
        <begin position="3"/>
        <end position="131"/>
    </location>
</feature>
<evidence type="ECO:0000259" key="9">
    <source>
        <dbReference type="Pfam" id="PF20791"/>
    </source>
</evidence>
<evidence type="ECO:0000256" key="4">
    <source>
        <dbReference type="ARBA" id="ARBA00022832"/>
    </source>
</evidence>
<evidence type="ECO:0000256" key="2">
    <source>
        <dbReference type="ARBA" id="ARBA00022516"/>
    </source>
</evidence>
<dbReference type="Gene3D" id="3.10.129.10">
    <property type="entry name" value="Hotdog Thioesterase"/>
    <property type="match status" value="1"/>
</dbReference>
<feature type="domain" description="Acyl-ACP thioesterase-like C-terminal" evidence="9">
    <location>
        <begin position="146"/>
        <end position="244"/>
    </location>
</feature>
<dbReference type="Pfam" id="PF20791">
    <property type="entry name" value="Acyl-ACP_TE_C"/>
    <property type="match status" value="1"/>
</dbReference>
<keyword evidence="4" id="KW-0276">Fatty acid metabolism</keyword>
<dbReference type="PANTHER" id="PTHR31727">
    <property type="entry name" value="OLEOYL-ACYL CARRIER PROTEIN THIOESTERASE 1, CHLOROPLASTIC"/>
    <property type="match status" value="1"/>
</dbReference>
<dbReference type="InterPro" id="IPR049427">
    <property type="entry name" value="Acyl-ACP_TE_C"/>
</dbReference>
<evidence type="ECO:0000313" key="11">
    <source>
        <dbReference type="Proteomes" id="UP001597427"/>
    </source>
</evidence>
<dbReference type="InterPro" id="IPR045023">
    <property type="entry name" value="FATA/B"/>
</dbReference>
<name>A0ABW5TI09_9ENTE</name>
<accession>A0ABW5TI09</accession>
<comment type="similarity">
    <text evidence="1">Belongs to the acyl-ACP thioesterase family.</text>
</comment>
<keyword evidence="3" id="KW-0378">Hydrolase</keyword>